<keyword evidence="1" id="KW-0547">Nucleotide-binding</keyword>
<evidence type="ECO:0000256" key="8">
    <source>
        <dbReference type="SAM" id="MobiDB-lite"/>
    </source>
</evidence>
<keyword evidence="3" id="KW-0378">Hydrolase</keyword>
<evidence type="ECO:0000313" key="10">
    <source>
        <dbReference type="EMBL" id="GGC74815.1"/>
    </source>
</evidence>
<keyword evidence="7" id="KW-0234">DNA repair</keyword>
<reference evidence="11" key="1">
    <citation type="journal article" date="2019" name="Int. J. Syst. Evol. Microbiol.">
        <title>The Global Catalogue of Microorganisms (GCM) 10K type strain sequencing project: providing services to taxonomists for standard genome sequencing and annotation.</title>
        <authorList>
            <consortium name="The Broad Institute Genomics Platform"/>
            <consortium name="The Broad Institute Genome Sequencing Center for Infectious Disease"/>
            <person name="Wu L."/>
            <person name="Ma J."/>
        </authorList>
    </citation>
    <scope>NUCLEOTIDE SEQUENCE [LARGE SCALE GENOMIC DNA]</scope>
    <source>
        <strain evidence="11">CGMCC 1.15942</strain>
    </source>
</reference>
<keyword evidence="6" id="KW-0238">DNA-binding</keyword>
<keyword evidence="11" id="KW-1185">Reference proteome</keyword>
<dbReference type="Gene3D" id="3.90.320.10">
    <property type="match status" value="1"/>
</dbReference>
<dbReference type="EMBL" id="BMKI01000001">
    <property type="protein sequence ID" value="GGC74815.1"/>
    <property type="molecule type" value="Genomic_DNA"/>
</dbReference>
<dbReference type="RefSeq" id="WP_088271399.1">
    <property type="nucleotide sequence ID" value="NZ_BMKI01000001.1"/>
</dbReference>
<organism evidence="10 11">
    <name type="scientific">Enterococcus wangshanyuanii</name>
    <dbReference type="NCBI Taxonomy" id="2005703"/>
    <lineage>
        <taxon>Bacteria</taxon>
        <taxon>Bacillati</taxon>
        <taxon>Bacillota</taxon>
        <taxon>Bacilli</taxon>
        <taxon>Lactobacillales</taxon>
        <taxon>Enterococcaceae</taxon>
        <taxon>Enterococcus</taxon>
    </lineage>
</organism>
<evidence type="ECO:0000259" key="9">
    <source>
        <dbReference type="Pfam" id="PF12705"/>
    </source>
</evidence>
<feature type="domain" description="PD-(D/E)XK endonuclease-like" evidence="9">
    <location>
        <begin position="3"/>
        <end position="235"/>
    </location>
</feature>
<keyword evidence="2" id="KW-0227">DNA damage</keyword>
<evidence type="ECO:0000313" key="11">
    <source>
        <dbReference type="Proteomes" id="UP000630615"/>
    </source>
</evidence>
<accession>A0ABQ1NHH8</accession>
<comment type="caution">
    <text evidence="10">The sequence shown here is derived from an EMBL/GenBank/DDBJ whole genome shotgun (WGS) entry which is preliminary data.</text>
</comment>
<evidence type="ECO:0000256" key="4">
    <source>
        <dbReference type="ARBA" id="ARBA00022806"/>
    </source>
</evidence>
<evidence type="ECO:0000256" key="6">
    <source>
        <dbReference type="ARBA" id="ARBA00023125"/>
    </source>
</evidence>
<feature type="compositionally biased region" description="Acidic residues" evidence="8">
    <location>
        <begin position="533"/>
        <end position="549"/>
    </location>
</feature>
<sequence length="614" mass="71337">MQYSYSRVSLFKECPYHFKLKYIDEEPEIPDYSANSPLILGGALHKGIETNATTMIQDYYNSYPIITDDIVNEAIKMDRMLPKVKEFLSENFQQCEFIHEYKIDRPEYVGYVDLIVKGPDGQCLVIDFKYSNNIKNYMDSAQLHIYKHYLEEDGFNIRQLGFLFIEKVGVKPGKTEDLFQFRKRLVKTLASAKVTFREIKYDESKVNGFFNQIKEIESTTDYPRDPHGKCFSCAAINAKKSGRWTTLTPRDYLNFEQDKNGEIVMKLPSTERRNVEKVTKRVFWLYGAPFSGKTTFANEFPNPLMLNTDGNIRFVDAPFISIADEVTSNGRITETVKAWDKLKDTIFELEKKDNDFQTIVIDLLEDTYQSARSYMYEKLGIEHESDNSFKAWDMVRNEFLNVIKRIVHLPYENIIFISHEDISKDVTKKTGDKITAIAPNLQDKASLKVAGMVDIVGRVVADDDERKIIFKSKDYVFGGGRLPNLPVTEIDLKVQELLDVYDSANKTLKAAPTVTDEVVEEKTKKSRRKKEDVADDVEEKTDEKDEETTEPPKRKRRNKKEVETDPEDDETPPGEKSNETEEAPKRKRRERKSKDEEPEQEEKPARRRRKRESK</sequence>
<dbReference type="InterPro" id="IPR011604">
    <property type="entry name" value="PDDEXK-like_dom_sf"/>
</dbReference>
<keyword evidence="4" id="KW-0347">Helicase</keyword>
<dbReference type="Pfam" id="PF13479">
    <property type="entry name" value="AAA_24"/>
    <property type="match status" value="1"/>
</dbReference>
<gene>
    <name evidence="10" type="ORF">GCM10011573_00430</name>
</gene>
<evidence type="ECO:0000256" key="1">
    <source>
        <dbReference type="ARBA" id="ARBA00022741"/>
    </source>
</evidence>
<evidence type="ECO:0000256" key="7">
    <source>
        <dbReference type="ARBA" id="ARBA00023204"/>
    </source>
</evidence>
<protein>
    <submittedName>
        <fullName evidence="10">NTP-binding protein</fullName>
    </submittedName>
</protein>
<proteinExistence type="predicted"/>
<evidence type="ECO:0000256" key="2">
    <source>
        <dbReference type="ARBA" id="ARBA00022763"/>
    </source>
</evidence>
<evidence type="ECO:0000256" key="5">
    <source>
        <dbReference type="ARBA" id="ARBA00022840"/>
    </source>
</evidence>
<dbReference type="Pfam" id="PF12705">
    <property type="entry name" value="PDDEXK_1"/>
    <property type="match status" value="1"/>
</dbReference>
<dbReference type="InterPro" id="IPR038726">
    <property type="entry name" value="PDDEXK_AddAB-type"/>
</dbReference>
<name>A0ABQ1NHH8_9ENTE</name>
<keyword evidence="5" id="KW-0067">ATP-binding</keyword>
<feature type="compositionally biased region" description="Basic residues" evidence="8">
    <location>
        <begin position="605"/>
        <end position="614"/>
    </location>
</feature>
<dbReference type="Proteomes" id="UP000630615">
    <property type="component" value="Unassembled WGS sequence"/>
</dbReference>
<feature type="region of interest" description="Disordered" evidence="8">
    <location>
        <begin position="513"/>
        <end position="614"/>
    </location>
</feature>
<evidence type="ECO:0000256" key="3">
    <source>
        <dbReference type="ARBA" id="ARBA00022801"/>
    </source>
</evidence>